<keyword evidence="13" id="KW-1185">Reference proteome</keyword>
<comment type="pathway">
    <text evidence="3 9 11">Amino-acid biosynthesis; L-histidine biosynthesis; L-histidine from 5-phospho-alpha-D-ribose 1-diphosphate: step 4/9.</text>
</comment>
<dbReference type="CDD" id="cd04732">
    <property type="entry name" value="HisA"/>
    <property type="match status" value="1"/>
</dbReference>
<dbReference type="PANTHER" id="PTHR43090">
    <property type="entry name" value="1-(5-PHOSPHORIBOSYL)-5-[(5-PHOSPHORIBOSYLAMINO)METHYLIDENEAMINO] IMIDAZOLE-4-CARBOXAMIDE ISOMERASE"/>
    <property type="match status" value="1"/>
</dbReference>
<keyword evidence="8 9" id="KW-0413">Isomerase</keyword>
<dbReference type="InterPro" id="IPR011060">
    <property type="entry name" value="RibuloseP-bd_barrel"/>
</dbReference>
<evidence type="ECO:0000256" key="5">
    <source>
        <dbReference type="ARBA" id="ARBA00022490"/>
    </source>
</evidence>
<dbReference type="InterPro" id="IPR044524">
    <property type="entry name" value="Isoase_HisA-like"/>
</dbReference>
<evidence type="ECO:0000256" key="4">
    <source>
        <dbReference type="ARBA" id="ARBA00009667"/>
    </source>
</evidence>
<dbReference type="PANTHER" id="PTHR43090:SF2">
    <property type="entry name" value="1-(5-PHOSPHORIBOSYL)-5-[(5-PHOSPHORIBOSYLAMINO)METHYLIDENEAMINO] IMIDAZOLE-4-CARBOXAMIDE ISOMERASE"/>
    <property type="match status" value="1"/>
</dbReference>
<dbReference type="FunFam" id="3.20.20.70:FF:000009">
    <property type="entry name" value="1-(5-phosphoribosyl)-5-[(5-phosphoribosylamino)methylideneamino] imidazole-4-carboxamide isomerase"/>
    <property type="match status" value="1"/>
</dbReference>
<dbReference type="Gene3D" id="3.20.20.70">
    <property type="entry name" value="Aldolase class I"/>
    <property type="match status" value="1"/>
</dbReference>
<dbReference type="PATRIC" id="fig|926562.3.peg.3512"/>
<evidence type="ECO:0000313" key="12">
    <source>
        <dbReference type="EMBL" id="AEV34440.1"/>
    </source>
</evidence>
<dbReference type="NCBIfam" id="TIGR00007">
    <property type="entry name" value="1-(5-phosphoribosyl)-5-[(5-phosphoribosylamino)methylideneamino]imidazole-4-carboxamide isomerase"/>
    <property type="match status" value="1"/>
</dbReference>
<dbReference type="STRING" id="926562.Oweho_3491"/>
<comment type="catalytic activity">
    <reaction evidence="1 9 11">
        <text>1-(5-phospho-beta-D-ribosyl)-5-[(5-phospho-beta-D-ribosylamino)methylideneamino]imidazole-4-carboxamide = 5-[(5-phospho-1-deoxy-D-ribulos-1-ylimino)methylamino]-1-(5-phospho-beta-D-ribosyl)imidazole-4-carboxamide</text>
        <dbReference type="Rhea" id="RHEA:15469"/>
        <dbReference type="ChEBI" id="CHEBI:58435"/>
        <dbReference type="ChEBI" id="CHEBI:58525"/>
        <dbReference type="EC" id="5.3.1.16"/>
    </reaction>
</comment>
<proteinExistence type="inferred from homology"/>
<dbReference type="InterPro" id="IPR006063">
    <property type="entry name" value="HisA_bact_arch"/>
</dbReference>
<dbReference type="SUPFAM" id="SSF51366">
    <property type="entry name" value="Ribulose-phoshate binding barrel"/>
    <property type="match status" value="1"/>
</dbReference>
<gene>
    <name evidence="9" type="primary">hisA</name>
    <name evidence="12" type="ordered locus">Oweho_3491</name>
</gene>
<protein>
    <recommendedName>
        <fullName evidence="9 11">1-(5-phosphoribosyl)-5-[(5-phosphoribosylamino)methylideneamino] imidazole-4-carboxamide isomerase</fullName>
        <ecNumber evidence="9 11">5.3.1.16</ecNumber>
    </recommendedName>
    <alternativeName>
        <fullName evidence="9">Phosphoribosylformimino-5-aminoimidazole carboxamide ribotide isomerase</fullName>
    </alternativeName>
</protein>
<keyword evidence="7 9" id="KW-0368">Histidine biosynthesis</keyword>
<dbReference type="RefSeq" id="WP_014203787.1">
    <property type="nucleotide sequence ID" value="NC_016599.1"/>
</dbReference>
<dbReference type="InterPro" id="IPR006062">
    <property type="entry name" value="His_biosynth"/>
</dbReference>
<dbReference type="GO" id="GO:0000105">
    <property type="term" value="P:L-histidine biosynthetic process"/>
    <property type="evidence" value="ECO:0007669"/>
    <property type="project" value="UniProtKB-UniRule"/>
</dbReference>
<dbReference type="EC" id="5.3.1.16" evidence="9 11"/>
<dbReference type="Proteomes" id="UP000005631">
    <property type="component" value="Chromosome"/>
</dbReference>
<dbReference type="HOGENOM" id="CLU_048577_1_2_10"/>
<dbReference type="GO" id="GO:0003949">
    <property type="term" value="F:1-(5-phosphoribosyl)-5-[(5-phosphoribosylamino)methylideneamino]imidazole-4-carboxamide isomerase activity"/>
    <property type="evidence" value="ECO:0007669"/>
    <property type="project" value="UniProtKB-UniRule"/>
</dbReference>
<dbReference type="eggNOG" id="COG0106">
    <property type="taxonomic scope" value="Bacteria"/>
</dbReference>
<evidence type="ECO:0000256" key="7">
    <source>
        <dbReference type="ARBA" id="ARBA00023102"/>
    </source>
</evidence>
<reference evidence="12 13" key="1">
    <citation type="journal article" date="2012" name="Stand. Genomic Sci.">
        <title>Genome sequence of the orange-pigmented seawater bacterium Owenweeksia hongkongensis type strain (UST20020801(T)).</title>
        <authorList>
            <person name="Riedel T."/>
            <person name="Held B."/>
            <person name="Nolan M."/>
            <person name="Lucas S."/>
            <person name="Lapidus A."/>
            <person name="Tice H."/>
            <person name="Del Rio T.G."/>
            <person name="Cheng J.F."/>
            <person name="Han C."/>
            <person name="Tapia R."/>
            <person name="Goodwin L.A."/>
            <person name="Pitluck S."/>
            <person name="Liolios K."/>
            <person name="Mavromatis K."/>
            <person name="Pagani I."/>
            <person name="Ivanova N."/>
            <person name="Mikhailova N."/>
            <person name="Pati A."/>
            <person name="Chen A."/>
            <person name="Palaniappan K."/>
            <person name="Rohde M."/>
            <person name="Tindall B.J."/>
            <person name="Detter J.C."/>
            <person name="Goker M."/>
            <person name="Woyke T."/>
            <person name="Bristow J."/>
            <person name="Eisen J.A."/>
            <person name="Markowitz V."/>
            <person name="Hugenholtz P."/>
            <person name="Klenk H.P."/>
            <person name="Kyrpides N.C."/>
        </authorList>
    </citation>
    <scope>NUCLEOTIDE SEQUENCE</scope>
    <source>
        <strain evidence="13">DSM 17368 / JCM 12287 / NRRL B-23963</strain>
    </source>
</reference>
<comment type="subcellular location">
    <subcellularLocation>
        <location evidence="2 9 11">Cytoplasm</location>
    </subcellularLocation>
</comment>
<dbReference type="OrthoDB" id="9807749at2"/>
<evidence type="ECO:0000256" key="2">
    <source>
        <dbReference type="ARBA" id="ARBA00004496"/>
    </source>
</evidence>
<dbReference type="KEGG" id="oho:Oweho_3491"/>
<comment type="similarity">
    <text evidence="4 9 10">Belongs to the HisA/HisF family.</text>
</comment>
<organism evidence="12 13">
    <name type="scientific">Owenweeksia hongkongensis (strain DSM 17368 / CIP 108786 / JCM 12287 / NRRL B-23963 / UST20020801)</name>
    <dbReference type="NCBI Taxonomy" id="926562"/>
    <lineage>
        <taxon>Bacteria</taxon>
        <taxon>Pseudomonadati</taxon>
        <taxon>Bacteroidota</taxon>
        <taxon>Flavobacteriia</taxon>
        <taxon>Flavobacteriales</taxon>
        <taxon>Owenweeksiaceae</taxon>
        <taxon>Owenweeksia</taxon>
    </lineage>
</organism>
<dbReference type="InterPro" id="IPR013785">
    <property type="entry name" value="Aldolase_TIM"/>
</dbReference>
<dbReference type="GO" id="GO:0005737">
    <property type="term" value="C:cytoplasm"/>
    <property type="evidence" value="ECO:0007669"/>
    <property type="project" value="UniProtKB-SubCell"/>
</dbReference>
<keyword evidence="6 9" id="KW-0028">Amino-acid biosynthesis</keyword>
<evidence type="ECO:0000256" key="1">
    <source>
        <dbReference type="ARBA" id="ARBA00000901"/>
    </source>
</evidence>
<keyword evidence="5 9" id="KW-0963">Cytoplasm</keyword>
<feature type="active site" description="Proton donor" evidence="9">
    <location>
        <position position="130"/>
    </location>
</feature>
<dbReference type="GO" id="GO:0000162">
    <property type="term" value="P:L-tryptophan biosynthetic process"/>
    <property type="evidence" value="ECO:0007669"/>
    <property type="project" value="TreeGrafter"/>
</dbReference>
<sequence>MRIIPAIDIIDGQCVRLSQGSFTSKTTYPDKPLEVAKSFEDAGLKYLHLVDLDGARSGKVVNEKTLLEITSNTNLVVDFGGGLKTMEDVKKAFDCGAQQLNFGSIAVKNPEFFLSCLSKYGAKKIILSADSLNGMVAISGWEEQSSQSILPFVQNYCEQGVQNITATDISKDGMLAGPAFELYSSLIQNSSAKIVASGGISKLDDLKKLREIGCEGTIVGKAIYEGKIPLDELVTFERNDNSNND</sequence>
<evidence type="ECO:0000256" key="6">
    <source>
        <dbReference type="ARBA" id="ARBA00022605"/>
    </source>
</evidence>
<accession>G8R6H7</accession>
<evidence type="ECO:0000256" key="3">
    <source>
        <dbReference type="ARBA" id="ARBA00005133"/>
    </source>
</evidence>
<dbReference type="HAMAP" id="MF_01014">
    <property type="entry name" value="HisA"/>
    <property type="match status" value="1"/>
</dbReference>
<dbReference type="AlphaFoldDB" id="G8R6H7"/>
<evidence type="ECO:0000256" key="10">
    <source>
        <dbReference type="RuleBase" id="RU003657"/>
    </source>
</evidence>
<dbReference type="UniPathway" id="UPA00031">
    <property type="reaction ID" value="UER00009"/>
</dbReference>
<evidence type="ECO:0000256" key="8">
    <source>
        <dbReference type="ARBA" id="ARBA00023235"/>
    </source>
</evidence>
<dbReference type="Pfam" id="PF00977">
    <property type="entry name" value="His_biosynth"/>
    <property type="match status" value="1"/>
</dbReference>
<feature type="active site" description="Proton acceptor" evidence="9">
    <location>
        <position position="8"/>
    </location>
</feature>
<dbReference type="InterPro" id="IPR023016">
    <property type="entry name" value="HisA/PriA"/>
</dbReference>
<evidence type="ECO:0000256" key="11">
    <source>
        <dbReference type="RuleBase" id="RU003658"/>
    </source>
</evidence>
<evidence type="ECO:0000313" key="13">
    <source>
        <dbReference type="Proteomes" id="UP000005631"/>
    </source>
</evidence>
<evidence type="ECO:0000256" key="9">
    <source>
        <dbReference type="HAMAP-Rule" id="MF_01014"/>
    </source>
</evidence>
<name>G8R6H7_OWEHD</name>
<dbReference type="EMBL" id="CP003156">
    <property type="protein sequence ID" value="AEV34440.1"/>
    <property type="molecule type" value="Genomic_DNA"/>
</dbReference>